<protein>
    <submittedName>
        <fullName evidence="4">Peptide methionine sulfoxide reductase</fullName>
    </submittedName>
</protein>
<organism evidence="4 5">
    <name type="scientific">Parasponia andersonii</name>
    <name type="common">Sponia andersonii</name>
    <dbReference type="NCBI Taxonomy" id="3476"/>
    <lineage>
        <taxon>Eukaryota</taxon>
        <taxon>Viridiplantae</taxon>
        <taxon>Streptophyta</taxon>
        <taxon>Embryophyta</taxon>
        <taxon>Tracheophyta</taxon>
        <taxon>Spermatophyta</taxon>
        <taxon>Magnoliopsida</taxon>
        <taxon>eudicotyledons</taxon>
        <taxon>Gunneridae</taxon>
        <taxon>Pentapetalae</taxon>
        <taxon>rosids</taxon>
        <taxon>fabids</taxon>
        <taxon>Rosales</taxon>
        <taxon>Cannabaceae</taxon>
        <taxon>Parasponia</taxon>
    </lineage>
</organism>
<evidence type="ECO:0000259" key="3">
    <source>
        <dbReference type="Pfam" id="PF04195"/>
    </source>
</evidence>
<dbReference type="AlphaFoldDB" id="A0A2P5E3Y8"/>
<evidence type="ECO:0000313" key="5">
    <source>
        <dbReference type="Proteomes" id="UP000237105"/>
    </source>
</evidence>
<dbReference type="EMBL" id="JXTB01000002">
    <property type="protein sequence ID" value="PON80230.1"/>
    <property type="molecule type" value="Genomic_DNA"/>
</dbReference>
<dbReference type="PANTHER" id="PTHR31099">
    <property type="entry name" value="OS06G0165300 PROTEIN"/>
    <property type="match status" value="1"/>
</dbReference>
<dbReference type="Gene3D" id="2.170.150.20">
    <property type="entry name" value="Peptide methionine sulfoxide reductase"/>
    <property type="match status" value="1"/>
</dbReference>
<dbReference type="PANTHER" id="PTHR31099:SF28">
    <property type="entry name" value="F5J5.12"/>
    <property type="match status" value="1"/>
</dbReference>
<feature type="domain" description="Transposase (putative) gypsy type" evidence="3">
    <location>
        <begin position="175"/>
        <end position="239"/>
    </location>
</feature>
<comment type="caution">
    <text evidence="4">The sequence shown here is derived from an EMBL/GenBank/DDBJ whole genome shotgun (WGS) entry which is preliminary data.</text>
</comment>
<feature type="coiled-coil region" evidence="1">
    <location>
        <begin position="565"/>
        <end position="606"/>
    </location>
</feature>
<dbReference type="InterPro" id="IPR007321">
    <property type="entry name" value="Transposase_28"/>
</dbReference>
<reference evidence="5" key="1">
    <citation type="submission" date="2016-06" db="EMBL/GenBank/DDBJ databases">
        <title>Parallel loss of symbiosis genes in relatives of nitrogen-fixing non-legume Parasponia.</title>
        <authorList>
            <person name="Van Velzen R."/>
            <person name="Holmer R."/>
            <person name="Bu F."/>
            <person name="Rutten L."/>
            <person name="Van Zeijl A."/>
            <person name="Liu W."/>
            <person name="Santuari L."/>
            <person name="Cao Q."/>
            <person name="Sharma T."/>
            <person name="Shen D."/>
            <person name="Roswanjaya Y."/>
            <person name="Wardhani T."/>
            <person name="Kalhor M.S."/>
            <person name="Jansen J."/>
            <person name="Van den Hoogen J."/>
            <person name="Gungor B."/>
            <person name="Hartog M."/>
            <person name="Hontelez J."/>
            <person name="Verver J."/>
            <person name="Yang W.-C."/>
            <person name="Schijlen E."/>
            <person name="Repin R."/>
            <person name="Schilthuizen M."/>
            <person name="Schranz E."/>
            <person name="Heidstra R."/>
            <person name="Miyata K."/>
            <person name="Fedorova E."/>
            <person name="Kohlen W."/>
            <person name="Bisseling T."/>
            <person name="Smit S."/>
            <person name="Geurts R."/>
        </authorList>
    </citation>
    <scope>NUCLEOTIDE SEQUENCE [LARGE SCALE GENOMIC DNA]</scope>
    <source>
        <strain evidence="5">cv. WU1-14</strain>
    </source>
</reference>
<dbReference type="OrthoDB" id="1750920at2759"/>
<evidence type="ECO:0000256" key="1">
    <source>
        <dbReference type="SAM" id="Coils"/>
    </source>
</evidence>
<dbReference type="Pfam" id="PF04195">
    <property type="entry name" value="Transposase_28"/>
    <property type="match status" value="1"/>
</dbReference>
<dbReference type="Proteomes" id="UP000237105">
    <property type="component" value="Unassembled WGS sequence"/>
</dbReference>
<sequence length="683" mass="76239">MASNGAAPTPVSVQKTEEEWQAILSPEQFWILRQKGTEKTGRRRSHKNLRKRSHISITEEMSSSEELFREGNAFSGESDSNSSVSTINLEDYLEPEPEIEITGDQWPKHIRDAPEFSSGYPYVEGNWSCINVRTSCTSNKLRKIASSYKIAIPLRLPMEFNRPHTPPRGLASFSEAVLKCGVHLPLHPYIKSIIDYYGVVPFQLTPNTYRYIVGLYILYHKLGLETPSPEEFAWFYQVKSNPSDFGFFYASKWSSQAIKTIYGVRNNMEKWKNPFFHFDYAANGFFQNPDNRDRPGLSSEQLARVCRVNELPAEEFNWKVLGTTKNLVACGLILKGAAFPDPPVVSSRPASSKKKPKKSDLGASSSRIRKRKAPTTPPRSEPSSPETKSPPAPRPAPQEEEMVIGSGLRAPPSTLGSMAKTKTPESMPPSKGKEKVDCSKKRKVVFEDVPASSPPSPPQPASTSVPPTEAATSEPIPADKGDELFALLNQLPEKAGMSAAFIDRFTSEEGWERMKRRSAKVAFGSAMRMLANTAAAAVLMHDPVLESLEKAEKLDEITKAFENSEKAWEEERANLLLEKQQMLEDLKKEKLAKENLEEKVGELERVASEYPDPIEEFKATEVKELEDKASDNASSTIIFNIYCEHPDFDFSILGEDVVELVQSWKEDMDKAGDDGDNDAGPSS</sequence>
<evidence type="ECO:0000313" key="4">
    <source>
        <dbReference type="EMBL" id="PON80230.1"/>
    </source>
</evidence>
<accession>A0A2P5E3Y8</accession>
<proteinExistence type="predicted"/>
<name>A0A2P5E3Y8_PARAD</name>
<keyword evidence="5" id="KW-1185">Reference proteome</keyword>
<keyword evidence="1" id="KW-0175">Coiled coil</keyword>
<feature type="region of interest" description="Disordered" evidence="2">
    <location>
        <begin position="341"/>
        <end position="482"/>
    </location>
</feature>
<evidence type="ECO:0000256" key="2">
    <source>
        <dbReference type="SAM" id="MobiDB-lite"/>
    </source>
</evidence>
<gene>
    <name evidence="4" type="ORF">PanWU01x14_006800</name>
</gene>